<dbReference type="Proteomes" id="UP000886721">
    <property type="component" value="Unassembled WGS sequence"/>
</dbReference>
<dbReference type="GO" id="GO:0050071">
    <property type="term" value="F:phosphatidylglycerol lysyltransferase activity"/>
    <property type="evidence" value="ECO:0007669"/>
    <property type="project" value="UniProtKB-EC"/>
</dbReference>
<evidence type="ECO:0000256" key="6">
    <source>
        <dbReference type="RuleBase" id="RU363042"/>
    </source>
</evidence>
<evidence type="ECO:0000256" key="3">
    <source>
        <dbReference type="ARBA" id="ARBA00022692"/>
    </source>
</evidence>
<evidence type="ECO:0000256" key="2">
    <source>
        <dbReference type="ARBA" id="ARBA00022475"/>
    </source>
</evidence>
<feature type="transmembrane region" description="Helical" evidence="6">
    <location>
        <begin position="156"/>
        <end position="177"/>
    </location>
</feature>
<feature type="transmembrane region" description="Helical" evidence="6">
    <location>
        <begin position="293"/>
        <end position="311"/>
    </location>
</feature>
<protein>
    <recommendedName>
        <fullName evidence="6">Phosphatidylglycerol lysyltransferase</fullName>
        <ecNumber evidence="6">2.3.2.3</ecNumber>
    </recommendedName>
    <alternativeName>
        <fullName evidence="6">Lysylphosphatidylglycerol synthase</fullName>
    </alternativeName>
</protein>
<dbReference type="NCBIfam" id="TIGR00374">
    <property type="entry name" value="flippase-like domain"/>
    <property type="match status" value="1"/>
</dbReference>
<feature type="transmembrane region" description="Helical" evidence="6">
    <location>
        <begin position="260"/>
        <end position="281"/>
    </location>
</feature>
<feature type="transmembrane region" description="Helical" evidence="6">
    <location>
        <begin position="120"/>
        <end position="144"/>
    </location>
</feature>
<dbReference type="GO" id="GO:0006629">
    <property type="term" value="P:lipid metabolic process"/>
    <property type="evidence" value="ECO:0007669"/>
    <property type="project" value="UniProtKB-KW"/>
</dbReference>
<dbReference type="EC" id="2.3.2.3" evidence="6"/>
<keyword evidence="6" id="KW-0046">Antibiotic resistance</keyword>
<feature type="transmembrane region" description="Helical" evidence="6">
    <location>
        <begin position="232"/>
        <end position="254"/>
    </location>
</feature>
<sequence>MKNKKRMIGNAVFFLALFGLTAYAVLKGKELSQLAEVMRSVHPLYYIAGLIVINVFVWCESYIIYRFLRVLRYDHVPKNHCIKYSYVGFFFSCITPSASGGQPAQLYYMNRDKIDVSVGTVILLIVTILYKFVLVFLGALIFIFRHSLISDYIREASFFFYLGMALNVFCVIFMFLLVFEQSLASRIIFGILRGLERIRVLKRKEERVRKLEDSMLKYHTAAAVIKENKPMIFGMFLVTLLQRVLHFSITYLIYRGLGLSALGIVDVIALQCVISISVDMLPLPGGMGISEGLFLSIFRCIFTGALLYPAMLLSRGISYYALILISAVMTCAAHITIKQKESKRECI</sequence>
<dbReference type="GO" id="GO:0046677">
    <property type="term" value="P:response to antibiotic"/>
    <property type="evidence" value="ECO:0007669"/>
    <property type="project" value="UniProtKB-KW"/>
</dbReference>
<keyword evidence="2" id="KW-1003">Cell membrane</keyword>
<keyword evidence="6" id="KW-0443">Lipid metabolism</keyword>
<comment type="function">
    <text evidence="6">Catalyzes the transfer of a lysyl group from L-lysyl-tRNA(Lys) to membrane-bound phosphatidylglycerol (PG), which produces lysylphosphatidylglycerol (LPG), a major component of the bacterial membrane with a positive net charge. LPG synthesis contributes to bacterial virulence as it is involved in the resistance mechanism against cationic antimicrobial peptides (CAMP) produces by the host's immune system (defensins, cathelicidins) and by the competing microorganisms.</text>
</comment>
<evidence type="ECO:0000256" key="5">
    <source>
        <dbReference type="ARBA" id="ARBA00023136"/>
    </source>
</evidence>
<organism evidence="7 8">
    <name type="scientific">Candidatus Anaerostipes excrementavium</name>
    <dbReference type="NCBI Taxonomy" id="2838463"/>
    <lineage>
        <taxon>Bacteria</taxon>
        <taxon>Bacillati</taxon>
        <taxon>Bacillota</taxon>
        <taxon>Clostridia</taxon>
        <taxon>Lachnospirales</taxon>
        <taxon>Lachnospiraceae</taxon>
        <taxon>Anaerostipes</taxon>
    </lineage>
</organism>
<dbReference type="GO" id="GO:0005886">
    <property type="term" value="C:plasma membrane"/>
    <property type="evidence" value="ECO:0007669"/>
    <property type="project" value="UniProtKB-SubCell"/>
</dbReference>
<comment type="caution">
    <text evidence="7">The sequence shown here is derived from an EMBL/GenBank/DDBJ whole genome shotgun (WGS) entry which is preliminary data.</text>
</comment>
<feature type="transmembrane region" description="Helical" evidence="6">
    <location>
        <begin position="86"/>
        <end position="108"/>
    </location>
</feature>
<gene>
    <name evidence="6" type="primary">mprF</name>
    <name evidence="7" type="ORF">H9735_10335</name>
</gene>
<dbReference type="EMBL" id="DXEM01000032">
    <property type="protein sequence ID" value="HIX68499.1"/>
    <property type="molecule type" value="Genomic_DNA"/>
</dbReference>
<evidence type="ECO:0000313" key="8">
    <source>
        <dbReference type="Proteomes" id="UP000886721"/>
    </source>
</evidence>
<dbReference type="PANTHER" id="PTHR37693:SF1">
    <property type="entry name" value="INTEGRAL MEMBRANE PROTEIN"/>
    <property type="match status" value="1"/>
</dbReference>
<dbReference type="AlphaFoldDB" id="A0A9D1WWG3"/>
<proteinExistence type="inferred from homology"/>
<keyword evidence="5 6" id="KW-0472">Membrane</keyword>
<name>A0A9D1WWG3_9FIRM</name>
<evidence type="ECO:0000256" key="1">
    <source>
        <dbReference type="ARBA" id="ARBA00004651"/>
    </source>
</evidence>
<reference evidence="7" key="1">
    <citation type="journal article" date="2021" name="PeerJ">
        <title>Extensive microbial diversity within the chicken gut microbiome revealed by metagenomics and culture.</title>
        <authorList>
            <person name="Gilroy R."/>
            <person name="Ravi A."/>
            <person name="Getino M."/>
            <person name="Pursley I."/>
            <person name="Horton D.L."/>
            <person name="Alikhan N.F."/>
            <person name="Baker D."/>
            <person name="Gharbi K."/>
            <person name="Hall N."/>
            <person name="Watson M."/>
            <person name="Adriaenssens E.M."/>
            <person name="Foster-Nyarko E."/>
            <person name="Jarju S."/>
            <person name="Secka A."/>
            <person name="Antonio M."/>
            <person name="Oren A."/>
            <person name="Chaudhuri R.R."/>
            <person name="La Ragione R."/>
            <person name="Hildebrand F."/>
            <person name="Pallen M.J."/>
        </authorList>
    </citation>
    <scope>NUCLEOTIDE SEQUENCE</scope>
    <source>
        <strain evidence="7">CHK191-13928</strain>
    </source>
</reference>
<comment type="subcellular location">
    <subcellularLocation>
        <location evidence="1 6">Cell membrane</location>
        <topology evidence="1 6">Multi-pass membrane protein</topology>
    </subcellularLocation>
</comment>
<dbReference type="PANTHER" id="PTHR37693">
    <property type="entry name" value="PHOSPHATIDYLGLYCEROL LYSYLTRANSFERASE"/>
    <property type="match status" value="1"/>
</dbReference>
<feature type="transmembrane region" description="Helical" evidence="6">
    <location>
        <begin position="317"/>
        <end position="337"/>
    </location>
</feature>
<accession>A0A9D1WWG3</accession>
<keyword evidence="6" id="KW-0808">Transferase</keyword>
<keyword evidence="3 6" id="KW-0812">Transmembrane</keyword>
<comment type="similarity">
    <text evidence="6">Belongs to the LPG synthase family.</text>
</comment>
<keyword evidence="4 6" id="KW-1133">Transmembrane helix</keyword>
<reference evidence="7" key="2">
    <citation type="submission" date="2021-04" db="EMBL/GenBank/DDBJ databases">
        <authorList>
            <person name="Gilroy R."/>
        </authorList>
    </citation>
    <scope>NUCLEOTIDE SEQUENCE</scope>
    <source>
        <strain evidence="7">CHK191-13928</strain>
    </source>
</reference>
<dbReference type="InterPro" id="IPR022791">
    <property type="entry name" value="L-PG_synthase/AglD"/>
</dbReference>
<feature type="transmembrane region" description="Helical" evidence="6">
    <location>
        <begin position="44"/>
        <end position="65"/>
    </location>
</feature>
<comment type="catalytic activity">
    <reaction evidence="6">
        <text>L-lysyl-tRNA(Lys) + a 1,2-diacyl-sn-glycero-3-phospho-(1'-sn-glycerol) = a 1,2-diacyl-sn-glycero-3-phospho-1'-(3'-O-L-lysyl)-sn-glycerol + tRNA(Lys)</text>
        <dbReference type="Rhea" id="RHEA:10668"/>
        <dbReference type="Rhea" id="RHEA-COMP:9696"/>
        <dbReference type="Rhea" id="RHEA-COMP:9697"/>
        <dbReference type="ChEBI" id="CHEBI:64716"/>
        <dbReference type="ChEBI" id="CHEBI:75792"/>
        <dbReference type="ChEBI" id="CHEBI:78442"/>
        <dbReference type="ChEBI" id="CHEBI:78529"/>
        <dbReference type="EC" id="2.3.2.3"/>
    </reaction>
</comment>
<evidence type="ECO:0000256" key="4">
    <source>
        <dbReference type="ARBA" id="ARBA00022989"/>
    </source>
</evidence>
<dbReference type="Pfam" id="PF03706">
    <property type="entry name" value="LPG_synthase_TM"/>
    <property type="match status" value="1"/>
</dbReference>
<evidence type="ECO:0000313" key="7">
    <source>
        <dbReference type="EMBL" id="HIX68499.1"/>
    </source>
</evidence>